<dbReference type="InterPro" id="IPR005119">
    <property type="entry name" value="LysR_subst-bd"/>
</dbReference>
<proteinExistence type="inferred from homology"/>
<dbReference type="PANTHER" id="PTHR30126:SF5">
    <property type="entry name" value="HTH-TYPE TRANSCRIPTIONAL ACTIVATOR CMPR"/>
    <property type="match status" value="1"/>
</dbReference>
<comment type="caution">
    <text evidence="6">The sequence shown here is derived from an EMBL/GenBank/DDBJ whole genome shotgun (WGS) entry which is preliminary data.</text>
</comment>
<dbReference type="PANTHER" id="PTHR30126">
    <property type="entry name" value="HTH-TYPE TRANSCRIPTIONAL REGULATOR"/>
    <property type="match status" value="1"/>
</dbReference>
<evidence type="ECO:0000256" key="3">
    <source>
        <dbReference type="ARBA" id="ARBA00023125"/>
    </source>
</evidence>
<dbReference type="SUPFAM" id="SSF46785">
    <property type="entry name" value="Winged helix' DNA-binding domain"/>
    <property type="match status" value="1"/>
</dbReference>
<name>A0ABW7FU18_9BURK</name>
<protein>
    <submittedName>
        <fullName evidence="6">LysR family transcriptional regulator</fullName>
    </submittedName>
</protein>
<dbReference type="Gene3D" id="3.40.190.290">
    <property type="match status" value="1"/>
</dbReference>
<sequence>MHLSFRQLRVFVQVARLGSVQRAAESLHLTPPAVSMQIKELERQVGLALFDRSGRRLSLSTAGEYFLVYARRLLATLKEAEDAMARFTRVESGVLNVGMVSSAKYFVPPLLAQFHAEHPAVDLRLRLGNREQLAQLMAANEVDLAIMGRAPPAFACRAEPFALHPHGLITAPQHPFARMEGVSAALLAHEPFIVREAGSGTRAALMEYLERYRLQPMFVMEMDSTEAIKQAVMAGLGVSLVSLHTIGLELRHGLLAAPHVEGLPLQRRWHVVHTAAKHLAPAAEALRYFMLERGEAALAAMFGDADAAPTP</sequence>
<comment type="similarity">
    <text evidence="1">Belongs to the LysR transcriptional regulatory family.</text>
</comment>
<dbReference type="Pfam" id="PF03466">
    <property type="entry name" value="LysR_substrate"/>
    <property type="match status" value="1"/>
</dbReference>
<accession>A0ABW7FU18</accession>
<organism evidence="6 7">
    <name type="scientific">Roseateles rivi</name>
    <dbReference type="NCBI Taxonomy" id="3299028"/>
    <lineage>
        <taxon>Bacteria</taxon>
        <taxon>Pseudomonadati</taxon>
        <taxon>Pseudomonadota</taxon>
        <taxon>Betaproteobacteria</taxon>
        <taxon>Burkholderiales</taxon>
        <taxon>Sphaerotilaceae</taxon>
        <taxon>Roseateles</taxon>
    </lineage>
</organism>
<evidence type="ECO:0000313" key="6">
    <source>
        <dbReference type="EMBL" id="MFG6447819.1"/>
    </source>
</evidence>
<dbReference type="SUPFAM" id="SSF53850">
    <property type="entry name" value="Periplasmic binding protein-like II"/>
    <property type="match status" value="1"/>
</dbReference>
<dbReference type="RefSeq" id="WP_394459517.1">
    <property type="nucleotide sequence ID" value="NZ_JBIGHZ010000002.1"/>
</dbReference>
<evidence type="ECO:0000256" key="4">
    <source>
        <dbReference type="ARBA" id="ARBA00023163"/>
    </source>
</evidence>
<dbReference type="EMBL" id="JBIGHZ010000002">
    <property type="protein sequence ID" value="MFG6447819.1"/>
    <property type="molecule type" value="Genomic_DNA"/>
</dbReference>
<reference evidence="6 7" key="1">
    <citation type="submission" date="2024-08" db="EMBL/GenBank/DDBJ databases">
        <authorList>
            <person name="Lu H."/>
        </authorList>
    </citation>
    <scope>NUCLEOTIDE SEQUENCE [LARGE SCALE GENOMIC DNA]</scope>
    <source>
        <strain evidence="6 7">BYS180W</strain>
    </source>
</reference>
<evidence type="ECO:0000256" key="1">
    <source>
        <dbReference type="ARBA" id="ARBA00009437"/>
    </source>
</evidence>
<feature type="domain" description="HTH lysR-type" evidence="5">
    <location>
        <begin position="3"/>
        <end position="60"/>
    </location>
</feature>
<evidence type="ECO:0000259" key="5">
    <source>
        <dbReference type="PROSITE" id="PS50931"/>
    </source>
</evidence>
<keyword evidence="3" id="KW-0238">DNA-binding</keyword>
<keyword evidence="4" id="KW-0804">Transcription</keyword>
<dbReference type="InterPro" id="IPR000847">
    <property type="entry name" value="LysR_HTH_N"/>
</dbReference>
<evidence type="ECO:0000256" key="2">
    <source>
        <dbReference type="ARBA" id="ARBA00023015"/>
    </source>
</evidence>
<dbReference type="Proteomes" id="UP001606099">
    <property type="component" value="Unassembled WGS sequence"/>
</dbReference>
<gene>
    <name evidence="6" type="ORF">ACG0Z6_06110</name>
</gene>
<keyword evidence="2" id="KW-0805">Transcription regulation</keyword>
<dbReference type="Gene3D" id="1.10.10.10">
    <property type="entry name" value="Winged helix-like DNA-binding domain superfamily/Winged helix DNA-binding domain"/>
    <property type="match status" value="1"/>
</dbReference>
<dbReference type="Pfam" id="PF00126">
    <property type="entry name" value="HTH_1"/>
    <property type="match status" value="1"/>
</dbReference>
<dbReference type="InterPro" id="IPR036388">
    <property type="entry name" value="WH-like_DNA-bd_sf"/>
</dbReference>
<keyword evidence="7" id="KW-1185">Reference proteome</keyword>
<dbReference type="PROSITE" id="PS50931">
    <property type="entry name" value="HTH_LYSR"/>
    <property type="match status" value="1"/>
</dbReference>
<evidence type="ECO:0000313" key="7">
    <source>
        <dbReference type="Proteomes" id="UP001606099"/>
    </source>
</evidence>
<dbReference type="PRINTS" id="PR00039">
    <property type="entry name" value="HTHLYSR"/>
</dbReference>
<dbReference type="InterPro" id="IPR036390">
    <property type="entry name" value="WH_DNA-bd_sf"/>
</dbReference>